<proteinExistence type="predicted"/>
<feature type="chain" id="PRO_5045943390" description="Tat pathway signal sequence domain protein" evidence="1">
    <location>
        <begin position="30"/>
        <end position="196"/>
    </location>
</feature>
<feature type="signal peptide" evidence="1">
    <location>
        <begin position="1"/>
        <end position="29"/>
    </location>
</feature>
<reference evidence="2 3" key="1">
    <citation type="journal article" date="2014" name="Int. J. Syst. Evol. Microbiol.">
        <title>Draft Genome Sequence of Corynebacterium ulcerans FRC58, Isolated from the Bronchitic Aspiration of a Patient in France.</title>
        <authorList>
            <person name="Silva Ado S."/>
            <person name="Barauna R.A."/>
            <person name="de Sa P.C."/>
            <person name="das Gracas D.A."/>
            <person name="Carneiro A.R."/>
            <person name="Thouvenin M."/>
            <person name="Azevedo V."/>
            <person name="Badell E."/>
            <person name="Guiso N."/>
            <person name="da Silva A.L."/>
            <person name="Ramos R.T."/>
        </authorList>
    </citation>
    <scope>NUCLEOTIDE SEQUENCE [LARGE SCALE GENOMIC DNA]</scope>
    <source>
        <strain evidence="2 3">FRC58</strain>
    </source>
</reference>
<name>A0ABN4H1B4_CORUL</name>
<evidence type="ECO:0000313" key="3">
    <source>
        <dbReference type="Proteomes" id="UP000036185"/>
    </source>
</evidence>
<evidence type="ECO:0000256" key="1">
    <source>
        <dbReference type="SAM" id="SignalP"/>
    </source>
</evidence>
<accession>A0ABN4H1B4</accession>
<dbReference type="EMBL" id="CP011913">
    <property type="protein sequence ID" value="AKN78039.1"/>
    <property type="molecule type" value="Genomic_DNA"/>
</dbReference>
<dbReference type="RefSeq" id="WP_029975151.1">
    <property type="nucleotide sequence ID" value="NZ_CP011913.1"/>
</dbReference>
<dbReference type="Proteomes" id="UP000036185">
    <property type="component" value="Chromosome"/>
</dbReference>
<gene>
    <name evidence="2" type="ORF">CulFRC58_2185</name>
</gene>
<keyword evidence="3" id="KW-1185">Reference proteome</keyword>
<evidence type="ECO:0000313" key="2">
    <source>
        <dbReference type="EMBL" id="AKN78039.1"/>
    </source>
</evidence>
<evidence type="ECO:0008006" key="4">
    <source>
        <dbReference type="Google" id="ProtNLM"/>
    </source>
</evidence>
<organism evidence="2 3">
    <name type="scientific">Corynebacterium ulcerans FRC58</name>
    <dbReference type="NCBI Taxonomy" id="1408268"/>
    <lineage>
        <taxon>Bacteria</taxon>
        <taxon>Bacillati</taxon>
        <taxon>Actinomycetota</taxon>
        <taxon>Actinomycetes</taxon>
        <taxon>Mycobacteriales</taxon>
        <taxon>Corynebacteriaceae</taxon>
        <taxon>Corynebacterium</taxon>
    </lineage>
</organism>
<sequence length="196" mass="20963">MSTSSRRISLIVSGILATAIIAPAAPALAADAGLVNAVTAAQDAEEAPKTHEEKLREATELLTKITSQGGAVAYIQHEGEKALNESTLEEDELASFLQSTPDKEHAAKELQTAIEFARKDATTAKEHITDMLSTLTEQYSDAQTSKEEAFIQAAQKVQSAISNLKLSAEWLAIMQKVATHFNVPTDGIKDAFTPNA</sequence>
<protein>
    <recommendedName>
        <fullName evidence="4">Tat pathway signal sequence domain protein</fullName>
    </recommendedName>
</protein>
<keyword evidence="1" id="KW-0732">Signal</keyword>